<keyword evidence="2" id="KW-1185">Reference proteome</keyword>
<organism evidence="1 2">
    <name type="scientific">Vibrio paucivorans</name>
    <dbReference type="NCBI Taxonomy" id="2829489"/>
    <lineage>
        <taxon>Bacteria</taxon>
        <taxon>Pseudomonadati</taxon>
        <taxon>Pseudomonadota</taxon>
        <taxon>Gammaproteobacteria</taxon>
        <taxon>Vibrionales</taxon>
        <taxon>Vibrionaceae</taxon>
        <taxon>Vibrio</taxon>
    </lineage>
</organism>
<accession>A0A9X3CGR2</accession>
<name>A0A9X3CGR2_9VIBR</name>
<sequence>TLVELRDIAVEAYNKFDTAGFAQLRIYQSGEAYNNKPLDLDIKVEARNCQPFYSAKYQRWTNGFGCYFYVDDKLKSKDQEFNAETLHFDFSQFNEDTVIHYDILAGDDYRTEPLVSKME</sequence>
<gene>
    <name evidence="1" type="ORF">MD483_11335</name>
</gene>
<dbReference type="Proteomes" id="UP001155586">
    <property type="component" value="Unassembled WGS sequence"/>
</dbReference>
<dbReference type="AlphaFoldDB" id="A0A9X3CGR2"/>
<protein>
    <submittedName>
        <fullName evidence="1">Uncharacterized protein</fullName>
    </submittedName>
</protein>
<reference evidence="1" key="1">
    <citation type="submission" date="2022-02" db="EMBL/GenBank/DDBJ databases">
        <title>Vibrio sp. nov., a new bacterium isolated from Bohai sea, China.</title>
        <authorList>
            <person name="Yuan Y."/>
        </authorList>
    </citation>
    <scope>NUCLEOTIDE SEQUENCE</scope>
    <source>
        <strain evidence="1">DBSS07</strain>
    </source>
</reference>
<dbReference type="EMBL" id="JAKRRX010000057">
    <property type="protein sequence ID" value="MCW8334415.1"/>
    <property type="molecule type" value="Genomic_DNA"/>
</dbReference>
<evidence type="ECO:0000313" key="2">
    <source>
        <dbReference type="Proteomes" id="UP001155586"/>
    </source>
</evidence>
<comment type="caution">
    <text evidence="1">The sequence shown here is derived from an EMBL/GenBank/DDBJ whole genome shotgun (WGS) entry which is preliminary data.</text>
</comment>
<proteinExistence type="predicted"/>
<feature type="non-terminal residue" evidence="1">
    <location>
        <position position="1"/>
    </location>
</feature>
<evidence type="ECO:0000313" key="1">
    <source>
        <dbReference type="EMBL" id="MCW8334415.1"/>
    </source>
</evidence>